<proteinExistence type="predicted"/>
<evidence type="ECO:0000313" key="2">
    <source>
        <dbReference type="Proteomes" id="UP001165042"/>
    </source>
</evidence>
<comment type="caution">
    <text evidence="1">The sequence shown here is derived from an EMBL/GenBank/DDBJ whole genome shotgun (WGS) entry which is preliminary data.</text>
</comment>
<protein>
    <submittedName>
        <fullName evidence="1">Uncharacterized protein</fullName>
    </submittedName>
</protein>
<sequence>MEVQVREPDCARCLHLPTTGPRDNVTDDALPSNTATIAMTPLVGASGLEVHRLVIDQILRVLVTVGE</sequence>
<name>A0A9W6QR61_9PSEU</name>
<evidence type="ECO:0000313" key="1">
    <source>
        <dbReference type="EMBL" id="GLW93223.1"/>
    </source>
</evidence>
<dbReference type="RefSeq" id="WP_285611589.1">
    <property type="nucleotide sequence ID" value="NZ_BSSD01000006.1"/>
</dbReference>
<dbReference type="AlphaFoldDB" id="A0A9W6QR61"/>
<dbReference type="Proteomes" id="UP001165042">
    <property type="component" value="Unassembled WGS sequence"/>
</dbReference>
<accession>A0A9W6QR61</accession>
<organism evidence="1 2">
    <name type="scientific">Actinokineospora globicatena</name>
    <dbReference type="NCBI Taxonomy" id="103729"/>
    <lineage>
        <taxon>Bacteria</taxon>
        <taxon>Bacillati</taxon>
        <taxon>Actinomycetota</taxon>
        <taxon>Actinomycetes</taxon>
        <taxon>Pseudonocardiales</taxon>
        <taxon>Pseudonocardiaceae</taxon>
        <taxon>Actinokineospora</taxon>
    </lineage>
</organism>
<reference evidence="1" key="1">
    <citation type="submission" date="2023-02" db="EMBL/GenBank/DDBJ databases">
        <title>Actinokineospora globicatena NBRC 15670.</title>
        <authorList>
            <person name="Ichikawa N."/>
            <person name="Sato H."/>
            <person name="Tonouchi N."/>
        </authorList>
    </citation>
    <scope>NUCLEOTIDE SEQUENCE</scope>
    <source>
        <strain evidence="1">NBRC 15670</strain>
    </source>
</reference>
<gene>
    <name evidence="1" type="ORF">Aglo03_40390</name>
</gene>
<dbReference type="EMBL" id="BSSD01000006">
    <property type="protein sequence ID" value="GLW93223.1"/>
    <property type="molecule type" value="Genomic_DNA"/>
</dbReference>
<keyword evidence="2" id="KW-1185">Reference proteome</keyword>